<accession>A0ABC8SA13</accession>
<dbReference type="AlphaFoldDB" id="A0ABC8SA13"/>
<gene>
    <name evidence="1" type="ORF">ILEXP_LOCUS22359</name>
</gene>
<name>A0ABC8SA13_9AQUA</name>
<feature type="non-terminal residue" evidence="1">
    <location>
        <position position="1"/>
    </location>
</feature>
<protein>
    <submittedName>
        <fullName evidence="1">Uncharacterized protein</fullName>
    </submittedName>
</protein>
<proteinExistence type="predicted"/>
<reference evidence="1 2" key="1">
    <citation type="submission" date="2024-02" db="EMBL/GenBank/DDBJ databases">
        <authorList>
            <person name="Vignale AGUSTIN F."/>
            <person name="Sosa J E."/>
            <person name="Modenutti C."/>
        </authorList>
    </citation>
    <scope>NUCLEOTIDE SEQUENCE [LARGE SCALE GENOMIC DNA]</scope>
</reference>
<dbReference type="EMBL" id="CAUOFW020002481">
    <property type="protein sequence ID" value="CAK9154056.1"/>
    <property type="molecule type" value="Genomic_DNA"/>
</dbReference>
<sequence>PIDDVFCLCDKRERIALWNPATSAFRALPLWRTKLFLCDWIPCPCGFGFGLDPTSDDY</sequence>
<keyword evidence="2" id="KW-1185">Reference proteome</keyword>
<evidence type="ECO:0000313" key="2">
    <source>
        <dbReference type="Proteomes" id="UP001642360"/>
    </source>
</evidence>
<organism evidence="1 2">
    <name type="scientific">Ilex paraguariensis</name>
    <name type="common">yerba mate</name>
    <dbReference type="NCBI Taxonomy" id="185542"/>
    <lineage>
        <taxon>Eukaryota</taxon>
        <taxon>Viridiplantae</taxon>
        <taxon>Streptophyta</taxon>
        <taxon>Embryophyta</taxon>
        <taxon>Tracheophyta</taxon>
        <taxon>Spermatophyta</taxon>
        <taxon>Magnoliopsida</taxon>
        <taxon>eudicotyledons</taxon>
        <taxon>Gunneridae</taxon>
        <taxon>Pentapetalae</taxon>
        <taxon>asterids</taxon>
        <taxon>campanulids</taxon>
        <taxon>Aquifoliales</taxon>
        <taxon>Aquifoliaceae</taxon>
        <taxon>Ilex</taxon>
    </lineage>
</organism>
<comment type="caution">
    <text evidence="1">The sequence shown here is derived from an EMBL/GenBank/DDBJ whole genome shotgun (WGS) entry which is preliminary data.</text>
</comment>
<evidence type="ECO:0000313" key="1">
    <source>
        <dbReference type="EMBL" id="CAK9154056.1"/>
    </source>
</evidence>
<dbReference type="Proteomes" id="UP001642360">
    <property type="component" value="Unassembled WGS sequence"/>
</dbReference>